<comment type="caution">
    <text evidence="7">The sequence shown here is derived from an EMBL/GenBank/DDBJ whole genome shotgun (WGS) entry which is preliminary data.</text>
</comment>
<evidence type="ECO:0000259" key="6">
    <source>
        <dbReference type="PROSITE" id="PS51387"/>
    </source>
</evidence>
<comment type="cofactor">
    <cofactor evidence="1">
        <name>FAD</name>
        <dbReference type="ChEBI" id="CHEBI:57692"/>
    </cofactor>
</comment>
<sequence length="465" mass="48603">MSTGFVSVDLLQGALGAQVIGPDDPGYDQARSVWNGAIDRRPAAVVRAADTAQVAEAVALFRAEGIDFTVRGGGHNYAGHAVADGAAELDLSRLAGVTVDPDAARARCGGGATWAAFDAATTAHGLVCTGGFISDTGVGGLTLGGGFGWLTPLFGMTIDNLRAAEVVTADGRVVTASATENPDLFWALRGGGGNFGVVTAFEFALHAFAPLVQVALLWWPPADGVAALTAAQAVLPALPDRHCGTINAISGPPAPFVPPGLHGRPGFAVGVLGDRTAADLAAALVPLRAATPAPGWEMVAEMPYVALQQMFDPVAPWGLPSYEKSLYLDAIDDTVAQVMTRHYPRRSSPLSVMPVMPLCGRFCEPADADTAFGGSRAPGMMVNISACCPEPAAYPAERDWVRAFWADLRPFARDDASYVNFLADADPARVADSYGDRYARLRAIKAVWDPDNVLCHNANIPPDRP</sequence>
<dbReference type="Gene3D" id="3.40.462.20">
    <property type="match status" value="1"/>
</dbReference>
<comment type="similarity">
    <text evidence="2">Belongs to the oxygen-dependent FAD-linked oxidoreductase family.</text>
</comment>
<dbReference type="Proteomes" id="UP001601444">
    <property type="component" value="Unassembled WGS sequence"/>
</dbReference>
<organism evidence="7 8">
    <name type="scientific">Nocardia thailandica</name>
    <dbReference type="NCBI Taxonomy" id="257275"/>
    <lineage>
        <taxon>Bacteria</taxon>
        <taxon>Bacillati</taxon>
        <taxon>Actinomycetota</taxon>
        <taxon>Actinomycetes</taxon>
        <taxon>Mycobacteriales</taxon>
        <taxon>Nocardiaceae</taxon>
        <taxon>Nocardia</taxon>
    </lineage>
</organism>
<keyword evidence="4" id="KW-0274">FAD</keyword>
<keyword evidence="5" id="KW-0560">Oxidoreductase</keyword>
<name>A0ABW6PI20_9NOCA</name>
<dbReference type="Pfam" id="PF08031">
    <property type="entry name" value="BBE"/>
    <property type="match status" value="1"/>
</dbReference>
<dbReference type="PANTHER" id="PTHR42973:SF39">
    <property type="entry name" value="FAD-BINDING PCMH-TYPE DOMAIN-CONTAINING PROTEIN"/>
    <property type="match status" value="1"/>
</dbReference>
<dbReference type="InterPro" id="IPR036318">
    <property type="entry name" value="FAD-bd_PCMH-like_sf"/>
</dbReference>
<dbReference type="PANTHER" id="PTHR42973">
    <property type="entry name" value="BINDING OXIDOREDUCTASE, PUTATIVE (AFU_ORTHOLOGUE AFUA_1G17690)-RELATED"/>
    <property type="match status" value="1"/>
</dbReference>
<evidence type="ECO:0000256" key="4">
    <source>
        <dbReference type="ARBA" id="ARBA00022827"/>
    </source>
</evidence>
<evidence type="ECO:0000313" key="8">
    <source>
        <dbReference type="Proteomes" id="UP001601444"/>
    </source>
</evidence>
<keyword evidence="8" id="KW-1185">Reference proteome</keyword>
<proteinExistence type="inferred from homology"/>
<evidence type="ECO:0000256" key="5">
    <source>
        <dbReference type="ARBA" id="ARBA00023002"/>
    </source>
</evidence>
<dbReference type="PROSITE" id="PS51387">
    <property type="entry name" value="FAD_PCMH"/>
    <property type="match status" value="1"/>
</dbReference>
<dbReference type="InterPro" id="IPR006094">
    <property type="entry name" value="Oxid_FAD_bind_N"/>
</dbReference>
<dbReference type="Gene3D" id="3.30.43.10">
    <property type="entry name" value="Uridine Diphospho-n-acetylenolpyruvylglucosamine Reductase, domain 2"/>
    <property type="match status" value="1"/>
</dbReference>
<evidence type="ECO:0000313" key="7">
    <source>
        <dbReference type="EMBL" id="MFF0541933.1"/>
    </source>
</evidence>
<dbReference type="InterPro" id="IPR016169">
    <property type="entry name" value="FAD-bd_PCMH_sub2"/>
</dbReference>
<dbReference type="Pfam" id="PF01565">
    <property type="entry name" value="FAD_binding_4"/>
    <property type="match status" value="1"/>
</dbReference>
<evidence type="ECO:0000256" key="3">
    <source>
        <dbReference type="ARBA" id="ARBA00022630"/>
    </source>
</evidence>
<gene>
    <name evidence="7" type="ORF">ACFYTF_03765</name>
</gene>
<keyword evidence="3" id="KW-0285">Flavoprotein</keyword>
<accession>A0ABW6PI20</accession>
<dbReference type="SUPFAM" id="SSF56176">
    <property type="entry name" value="FAD-binding/transporter-associated domain-like"/>
    <property type="match status" value="1"/>
</dbReference>
<evidence type="ECO:0000256" key="2">
    <source>
        <dbReference type="ARBA" id="ARBA00005466"/>
    </source>
</evidence>
<dbReference type="EMBL" id="JBIAMX010000002">
    <property type="protein sequence ID" value="MFF0541933.1"/>
    <property type="molecule type" value="Genomic_DNA"/>
</dbReference>
<dbReference type="InterPro" id="IPR012951">
    <property type="entry name" value="BBE"/>
</dbReference>
<feature type="domain" description="FAD-binding PCMH-type" evidence="6">
    <location>
        <begin position="38"/>
        <end position="208"/>
    </location>
</feature>
<dbReference type="Gene3D" id="3.30.465.10">
    <property type="match status" value="1"/>
</dbReference>
<dbReference type="InterPro" id="IPR050416">
    <property type="entry name" value="FAD-linked_Oxidoreductase"/>
</dbReference>
<dbReference type="RefSeq" id="WP_387698980.1">
    <property type="nucleotide sequence ID" value="NZ_JBIAMX010000002.1"/>
</dbReference>
<dbReference type="InterPro" id="IPR016166">
    <property type="entry name" value="FAD-bd_PCMH"/>
</dbReference>
<reference evidence="7 8" key="1">
    <citation type="submission" date="2024-10" db="EMBL/GenBank/DDBJ databases">
        <title>The Natural Products Discovery Center: Release of the First 8490 Sequenced Strains for Exploring Actinobacteria Biosynthetic Diversity.</title>
        <authorList>
            <person name="Kalkreuter E."/>
            <person name="Kautsar S.A."/>
            <person name="Yang D."/>
            <person name="Bader C.D."/>
            <person name="Teijaro C.N."/>
            <person name="Fluegel L."/>
            <person name="Davis C.M."/>
            <person name="Simpson J.R."/>
            <person name="Lauterbach L."/>
            <person name="Steele A.D."/>
            <person name="Gui C."/>
            <person name="Meng S."/>
            <person name="Li G."/>
            <person name="Viehrig K."/>
            <person name="Ye F."/>
            <person name="Su P."/>
            <person name="Kiefer A.F."/>
            <person name="Nichols A."/>
            <person name="Cepeda A.J."/>
            <person name="Yan W."/>
            <person name="Fan B."/>
            <person name="Jiang Y."/>
            <person name="Adhikari A."/>
            <person name="Zheng C.-J."/>
            <person name="Schuster L."/>
            <person name="Cowan T.M."/>
            <person name="Smanski M.J."/>
            <person name="Chevrette M.G."/>
            <person name="De Carvalho L.P.S."/>
            <person name="Shen B."/>
        </authorList>
    </citation>
    <scope>NUCLEOTIDE SEQUENCE [LARGE SCALE GENOMIC DNA]</scope>
    <source>
        <strain evidence="7 8">NPDC004045</strain>
    </source>
</reference>
<evidence type="ECO:0000256" key="1">
    <source>
        <dbReference type="ARBA" id="ARBA00001974"/>
    </source>
</evidence>
<dbReference type="InterPro" id="IPR016167">
    <property type="entry name" value="FAD-bd_PCMH_sub1"/>
</dbReference>
<protein>
    <submittedName>
        <fullName evidence="7">FAD-binding oxidoreductase</fullName>
    </submittedName>
</protein>